<protein>
    <submittedName>
        <fullName evidence="1">Uncharacterized protein</fullName>
    </submittedName>
</protein>
<dbReference type="Proteomes" id="UP001364224">
    <property type="component" value="Unassembled WGS sequence"/>
</dbReference>
<reference evidence="1 2" key="1">
    <citation type="submission" date="2024-02" db="EMBL/GenBank/DDBJ databases">
        <title>Adaptive strategies in a cosmopolitan and abundant soil bacterium.</title>
        <authorList>
            <person name="Carini P."/>
        </authorList>
    </citation>
    <scope>NUCLEOTIDE SEQUENCE [LARGE SCALE GENOMIC DNA]</scope>
    <source>
        <strain evidence="1 2">AZCC 1608</strain>
    </source>
</reference>
<sequence length="81" mass="9482">MKRIGSLSANLRESFKGDLLKQVRHLMRILIDEVYPEMIAQERNEARWNEIKERTRVQAGQLSDLLNLERSTASPQMSDLR</sequence>
<name>A0ABU8BNE0_9BRAD</name>
<gene>
    <name evidence="1" type="ORF">V1286_007597</name>
</gene>
<proteinExistence type="predicted"/>
<dbReference type="RefSeq" id="WP_334488859.1">
    <property type="nucleotide sequence ID" value="NZ_JAZHRV010000001.1"/>
</dbReference>
<organism evidence="1 2">
    <name type="scientific">Bradyrhizobium algeriense</name>
    <dbReference type="NCBI Taxonomy" id="634784"/>
    <lineage>
        <taxon>Bacteria</taxon>
        <taxon>Pseudomonadati</taxon>
        <taxon>Pseudomonadota</taxon>
        <taxon>Alphaproteobacteria</taxon>
        <taxon>Hyphomicrobiales</taxon>
        <taxon>Nitrobacteraceae</taxon>
        <taxon>Bradyrhizobium</taxon>
    </lineage>
</organism>
<evidence type="ECO:0000313" key="1">
    <source>
        <dbReference type="EMBL" id="MEH2560068.1"/>
    </source>
</evidence>
<comment type="caution">
    <text evidence="1">The sequence shown here is derived from an EMBL/GenBank/DDBJ whole genome shotgun (WGS) entry which is preliminary data.</text>
</comment>
<keyword evidence="2" id="KW-1185">Reference proteome</keyword>
<dbReference type="EMBL" id="JAZHRV010000001">
    <property type="protein sequence ID" value="MEH2560068.1"/>
    <property type="molecule type" value="Genomic_DNA"/>
</dbReference>
<evidence type="ECO:0000313" key="2">
    <source>
        <dbReference type="Proteomes" id="UP001364224"/>
    </source>
</evidence>
<accession>A0ABU8BNE0</accession>